<accession>A0A1A9UWF0</accession>
<sequence>MIHTPSRASRSQTDTIVDLLMADDEHLDNIVISNTQSNSTCAEIFPGSIKLRLFWLNCPEAWFIHKQKANLRPNALLKMQLSTRAKSSNEIAPISSQQCQATTLLQHFVKSQAAFCETVSKLTNRSESPRRPGSCDNPNWLCRYHYRVRSQARNGKSENTKLILEVPDLMKETKKIKEKYLYSSTKYSISTKSFFRLRSIPWNSQ</sequence>
<dbReference type="VEuPathDB" id="VectorBase:GAUT017996"/>
<name>A0A1A9UWF0_GLOAU</name>
<evidence type="ECO:0000313" key="1">
    <source>
        <dbReference type="EnsemblMetazoa" id="GAUT017996-PA"/>
    </source>
</evidence>
<dbReference type="AlphaFoldDB" id="A0A1A9UWF0"/>
<protein>
    <submittedName>
        <fullName evidence="1">Uncharacterized protein</fullName>
    </submittedName>
</protein>
<keyword evidence="2" id="KW-1185">Reference proteome</keyword>
<proteinExistence type="predicted"/>
<evidence type="ECO:0000313" key="2">
    <source>
        <dbReference type="Proteomes" id="UP000078200"/>
    </source>
</evidence>
<reference evidence="1" key="1">
    <citation type="submission" date="2020-05" db="UniProtKB">
        <authorList>
            <consortium name="EnsemblMetazoa"/>
        </authorList>
    </citation>
    <scope>IDENTIFICATION</scope>
    <source>
        <strain evidence="1">TTRI</strain>
    </source>
</reference>
<dbReference type="EnsemblMetazoa" id="GAUT017996-RA">
    <property type="protein sequence ID" value="GAUT017996-PA"/>
    <property type="gene ID" value="GAUT017996"/>
</dbReference>
<organism evidence="1 2">
    <name type="scientific">Glossina austeni</name>
    <name type="common">Savannah tsetse fly</name>
    <dbReference type="NCBI Taxonomy" id="7395"/>
    <lineage>
        <taxon>Eukaryota</taxon>
        <taxon>Metazoa</taxon>
        <taxon>Ecdysozoa</taxon>
        <taxon>Arthropoda</taxon>
        <taxon>Hexapoda</taxon>
        <taxon>Insecta</taxon>
        <taxon>Pterygota</taxon>
        <taxon>Neoptera</taxon>
        <taxon>Endopterygota</taxon>
        <taxon>Diptera</taxon>
        <taxon>Brachycera</taxon>
        <taxon>Muscomorpha</taxon>
        <taxon>Hippoboscoidea</taxon>
        <taxon>Glossinidae</taxon>
        <taxon>Glossina</taxon>
    </lineage>
</organism>
<dbReference type="Proteomes" id="UP000078200">
    <property type="component" value="Unassembled WGS sequence"/>
</dbReference>